<dbReference type="PANTHER" id="PTHR35614:SF5">
    <property type="entry name" value="SPRY DOMAIN-CONTAINING PROTEIN"/>
    <property type="match status" value="1"/>
</dbReference>
<accession>A0A061JDP5</accession>
<dbReference type="EMBL" id="AUPL01000741">
    <property type="protein sequence ID" value="ESL11507.1"/>
    <property type="molecule type" value="Genomic_DNA"/>
</dbReference>
<protein>
    <submittedName>
        <fullName evidence="1">Uncharacterized protein</fullName>
    </submittedName>
</protein>
<dbReference type="AlphaFoldDB" id="A0A061JDP5"/>
<keyword evidence="2" id="KW-1185">Reference proteome</keyword>
<comment type="caution">
    <text evidence="1">The sequence shown here is derived from an EMBL/GenBank/DDBJ whole genome shotgun (WGS) entry which is preliminary data.</text>
</comment>
<proteinExistence type="predicted"/>
<reference evidence="1 2" key="1">
    <citation type="submission" date="2013-07" db="EMBL/GenBank/DDBJ databases">
        <authorList>
            <person name="Stoco P.H."/>
            <person name="Wagner G."/>
            <person name="Gerber A."/>
            <person name="Zaha A."/>
            <person name="Thompson C."/>
            <person name="Bartholomeu D.C."/>
            <person name="Luckemeyer D.D."/>
            <person name="Bahia D."/>
            <person name="Loreto E."/>
            <person name="Prestes E.B."/>
            <person name="Lima F.M."/>
            <person name="Rodrigues-Luiz G."/>
            <person name="Vallejo G.A."/>
            <person name="Filho J.F."/>
            <person name="Monteiro K.M."/>
            <person name="Tyler K.M."/>
            <person name="de Almeida L.G."/>
            <person name="Ortiz M.F."/>
            <person name="Siervo M.A."/>
            <person name="de Moraes M.H."/>
            <person name="Cunha O.L."/>
            <person name="Mendonca-Neto R."/>
            <person name="Silva R."/>
            <person name="Teixeira S.M."/>
            <person name="Murta S.M."/>
            <person name="Sincero T.C."/>
            <person name="Mendes T.A."/>
            <person name="Urmenyi T.P."/>
            <person name="Silva V.G."/>
            <person name="da Rocha W.D."/>
            <person name="Andersson B."/>
            <person name="Romanha A.J."/>
            <person name="Steindel M."/>
            <person name="de Vasconcelos A.T."/>
            <person name="Grisard E.C."/>
        </authorList>
    </citation>
    <scope>NUCLEOTIDE SEQUENCE [LARGE SCALE GENOMIC DNA]</scope>
    <source>
        <strain evidence="1 2">SC58</strain>
    </source>
</reference>
<evidence type="ECO:0000313" key="2">
    <source>
        <dbReference type="Proteomes" id="UP000031737"/>
    </source>
</evidence>
<sequence>MGGVPSRDASSTFFTLCYGAHEVGLIPLVHPYFRKESKELRGQFVRMRNDPSVRYNYMRGAEYNMKQLPPASYTEENLDKLLDVIDATLYDTAKNMLEDEDTPLRPIPCAVCFVYVNDREGTDCFSFFGRRINIIGHLGCHKYEDREDDEPCLYLQKAILKAAGDRTLERVVTLAAMMLKEEFFRAAASVHRGAEAMELFSRRISHLSLIVRTPWNSYPVLRLMYDTAAVAWSVEKVQEYHDAPHFCSYEVPESGESGLLMQIEGSLLHRFILRACFTVIPLAVRGMWGQFILNDAATQNKEQVMINWLNTSPEVSYFLGGTEFTSRVKKHLENLLREVVRARETPTSDLSVWSAEQECSHDGKIYRIFDSPLCGPFLATVKVKQCKSHATSSGHRRSRQASEQALDGGVAVKSGGSVSLKYPGHANVGAQAPTTRSVPECDEAVKSMMSSVFMSTGSPVICPMTLPISALPPGTNSLASPHSLSVVMLQQLLSSTSEAFPLPAMSTSVGSGFLPLYQESPKATPLPIQSFGMPYVVLTNSDSAAPHQNMMPGTPGVATMMRTTDHNSSNDLGGSGGNVVAKGGGATSTMLQRQPELSMATGGATFINIVNGTAELQPAYMQSVGNYFLLTDSRIELIRPAPVTSAGQWSP</sequence>
<organism evidence="1 2">
    <name type="scientific">Trypanosoma rangeli SC58</name>
    <dbReference type="NCBI Taxonomy" id="429131"/>
    <lineage>
        <taxon>Eukaryota</taxon>
        <taxon>Discoba</taxon>
        <taxon>Euglenozoa</taxon>
        <taxon>Kinetoplastea</taxon>
        <taxon>Metakinetoplastina</taxon>
        <taxon>Trypanosomatida</taxon>
        <taxon>Trypanosomatidae</taxon>
        <taxon>Trypanosoma</taxon>
        <taxon>Herpetosoma</taxon>
    </lineage>
</organism>
<name>A0A061JDP5_TRYRA</name>
<dbReference type="PANTHER" id="PTHR35614">
    <property type="match status" value="1"/>
</dbReference>
<gene>
    <name evidence="1" type="ORF">TRSC58_00741</name>
</gene>
<evidence type="ECO:0000313" key="1">
    <source>
        <dbReference type="EMBL" id="ESL11507.1"/>
    </source>
</evidence>
<dbReference type="VEuPathDB" id="TriTrypDB:TRSC58_00741"/>
<dbReference type="OrthoDB" id="245726at2759"/>
<dbReference type="Proteomes" id="UP000031737">
    <property type="component" value="Unassembled WGS sequence"/>
</dbReference>